<keyword evidence="2" id="KW-0808">Transferase</keyword>
<evidence type="ECO:0000313" key="2">
    <source>
        <dbReference type="EMBL" id="RMB60465.1"/>
    </source>
</evidence>
<dbReference type="EMBL" id="REFV01000005">
    <property type="protein sequence ID" value="RMB60465.1"/>
    <property type="molecule type" value="Genomic_DNA"/>
</dbReference>
<organism evidence="2 3">
    <name type="scientific">Dokdonia sinensis</name>
    <dbReference type="NCBI Taxonomy" id="2479847"/>
    <lineage>
        <taxon>Bacteria</taxon>
        <taxon>Pseudomonadati</taxon>
        <taxon>Bacteroidota</taxon>
        <taxon>Flavobacteriia</taxon>
        <taxon>Flavobacteriales</taxon>
        <taxon>Flavobacteriaceae</taxon>
        <taxon>Dokdonia</taxon>
    </lineage>
</organism>
<dbReference type="Pfam" id="PF13524">
    <property type="entry name" value="Glyco_trans_1_2"/>
    <property type="match status" value="1"/>
</dbReference>
<keyword evidence="3" id="KW-1185">Reference proteome</keyword>
<dbReference type="Proteomes" id="UP000281985">
    <property type="component" value="Unassembled WGS sequence"/>
</dbReference>
<dbReference type="AlphaFoldDB" id="A0A3M0G6C7"/>
<dbReference type="SUPFAM" id="SSF53756">
    <property type="entry name" value="UDP-Glycosyltransferase/glycogen phosphorylase"/>
    <property type="match status" value="1"/>
</dbReference>
<reference evidence="2 3" key="1">
    <citation type="submission" date="2018-10" db="EMBL/GenBank/DDBJ databases">
        <title>Dokdonia luteus sp. nov., isolated from sea water.</title>
        <authorList>
            <person name="Zhou L.Y."/>
            <person name="Du Z.J."/>
        </authorList>
    </citation>
    <scope>NUCLEOTIDE SEQUENCE [LARGE SCALE GENOMIC DNA]</scope>
    <source>
        <strain evidence="2 3">SH27</strain>
    </source>
</reference>
<dbReference type="InterPro" id="IPR055259">
    <property type="entry name" value="YkvP/CgeB_Glyco_trans-like"/>
</dbReference>
<accession>A0A3M0G6C7</accession>
<gene>
    <name evidence="2" type="ORF">EAX61_06490</name>
</gene>
<sequence>MNILLIGEYSRFHNSLKEGLIALGHEVTLVGTGDDFKKFPVDVDISPRYTMGNWFVTKIRRGIFKITGTDITAIEIGNRFAKALPELKNYDVVQLINSWSIRTTPSREQKFIKKLALQNKKMFLSACGTDVYWVEDLLTSTLPYHMLTPYVNDKNLAPKYQGAMRYLKSEYKALYETVMSHAEAIIPTDMDYYLSLRKNIKATKLIPTPINLSKLDYTTTREDQKIVIFHGINRQSYLKKGNDIFEKALEIIKKSYSDKIEIITVESLPYSEYIKAYDRAHILLDQVYSHDQGYNALEAMAKGKVVFTGAGPHFMKHYNLTEPVAIDATPDPNEIAFNLEKLILNPSAIPTIGKSAKAFVQKYHDHIEVAREYVTIWQKN</sequence>
<evidence type="ECO:0000259" key="1">
    <source>
        <dbReference type="Pfam" id="PF13524"/>
    </source>
</evidence>
<name>A0A3M0G6C7_9FLAO</name>
<evidence type="ECO:0000313" key="3">
    <source>
        <dbReference type="Proteomes" id="UP000281985"/>
    </source>
</evidence>
<comment type="caution">
    <text evidence="2">The sequence shown here is derived from an EMBL/GenBank/DDBJ whole genome shotgun (WGS) entry which is preliminary data.</text>
</comment>
<feature type="domain" description="Spore protein YkvP/CgeB glycosyl transferase-like" evidence="1">
    <location>
        <begin position="256"/>
        <end position="373"/>
    </location>
</feature>
<dbReference type="GO" id="GO:0016740">
    <property type="term" value="F:transferase activity"/>
    <property type="evidence" value="ECO:0007669"/>
    <property type="project" value="UniProtKB-KW"/>
</dbReference>
<dbReference type="Gene3D" id="3.40.50.2000">
    <property type="entry name" value="Glycogen Phosphorylase B"/>
    <property type="match status" value="1"/>
</dbReference>
<dbReference type="OrthoDB" id="6638088at2"/>
<dbReference type="RefSeq" id="WP_121916869.1">
    <property type="nucleotide sequence ID" value="NZ_REFV01000005.1"/>
</dbReference>
<proteinExistence type="predicted"/>
<protein>
    <submittedName>
        <fullName evidence="2">Glycosyltransferase family 1 protein</fullName>
    </submittedName>
</protein>